<feature type="compositionally biased region" description="Basic and acidic residues" evidence="1">
    <location>
        <begin position="15"/>
        <end position="30"/>
    </location>
</feature>
<gene>
    <name evidence="2" type="ORF">PTT_17547</name>
</gene>
<reference evidence="2 3" key="1">
    <citation type="journal article" date="2010" name="Genome Biol.">
        <title>A first genome assembly of the barley fungal pathogen Pyrenophora teres f. teres.</title>
        <authorList>
            <person name="Ellwood S.R."/>
            <person name="Liu Z."/>
            <person name="Syme R.A."/>
            <person name="Lai Z."/>
            <person name="Hane J.K."/>
            <person name="Keiper F."/>
            <person name="Moffat C.S."/>
            <person name="Oliver R.P."/>
            <person name="Friesen T.L."/>
        </authorList>
    </citation>
    <scope>NUCLEOTIDE SEQUENCE [LARGE SCALE GENOMIC DNA]</scope>
    <source>
        <strain evidence="2 3">0-1</strain>
    </source>
</reference>
<protein>
    <submittedName>
        <fullName evidence="2">Uncharacterized protein</fullName>
    </submittedName>
</protein>
<dbReference type="KEGG" id="pte:PTT_17547"/>
<sequence>IAAESKQLREVAKIAREKEREARAQKEQDRLAATTKKSHDKQNTPKRKASSSQNPPAAKRRRGAGARSGDGVEPPRAKPPTKTTTHGRSVKLPKKYE</sequence>
<evidence type="ECO:0000313" key="3">
    <source>
        <dbReference type="Proteomes" id="UP000001067"/>
    </source>
</evidence>
<dbReference type="HOGENOM" id="CLU_2098345_0_0_1"/>
<dbReference type="Proteomes" id="UP000001067">
    <property type="component" value="Unassembled WGS sequence"/>
</dbReference>
<keyword evidence="3" id="KW-1185">Reference proteome</keyword>
<feature type="compositionally biased region" description="Basic residues" evidence="1">
    <location>
        <begin position="88"/>
        <end position="97"/>
    </location>
</feature>
<evidence type="ECO:0000256" key="1">
    <source>
        <dbReference type="SAM" id="MobiDB-lite"/>
    </source>
</evidence>
<proteinExistence type="predicted"/>
<feature type="region of interest" description="Disordered" evidence="1">
    <location>
        <begin position="15"/>
        <end position="97"/>
    </location>
</feature>
<accession>E3S4N3</accession>
<organism evidence="3">
    <name type="scientific">Pyrenophora teres f. teres (strain 0-1)</name>
    <name type="common">Barley net blotch fungus</name>
    <name type="synonym">Drechslera teres f. teres</name>
    <dbReference type="NCBI Taxonomy" id="861557"/>
    <lineage>
        <taxon>Eukaryota</taxon>
        <taxon>Fungi</taxon>
        <taxon>Dikarya</taxon>
        <taxon>Ascomycota</taxon>
        <taxon>Pezizomycotina</taxon>
        <taxon>Dothideomycetes</taxon>
        <taxon>Pleosporomycetidae</taxon>
        <taxon>Pleosporales</taxon>
        <taxon>Pleosporineae</taxon>
        <taxon>Pleosporaceae</taxon>
        <taxon>Pyrenophora</taxon>
    </lineage>
</organism>
<dbReference type="EMBL" id="GL537175">
    <property type="protein sequence ID" value="EFQ87066.1"/>
    <property type="molecule type" value="Genomic_DNA"/>
</dbReference>
<feature type="compositionally biased region" description="Basic residues" evidence="1">
    <location>
        <begin position="36"/>
        <end position="49"/>
    </location>
</feature>
<name>E3S4N3_PYRTT</name>
<feature type="non-terminal residue" evidence="2">
    <location>
        <position position="1"/>
    </location>
</feature>
<dbReference type="AlphaFoldDB" id="E3S4N3"/>
<evidence type="ECO:0000313" key="2">
    <source>
        <dbReference type="EMBL" id="EFQ87066.1"/>
    </source>
</evidence>